<evidence type="ECO:0000313" key="1">
    <source>
        <dbReference type="EMBL" id="DAE31472.1"/>
    </source>
</evidence>
<name>A0A8S5RJA4_9VIRU</name>
<protein>
    <submittedName>
        <fullName evidence="1">Uncharacterized protein</fullName>
    </submittedName>
</protein>
<reference evidence="1" key="1">
    <citation type="journal article" date="2021" name="Proc. Natl. Acad. Sci. U.S.A.">
        <title>A Catalog of Tens of Thousands of Viruses from Human Metagenomes Reveals Hidden Associations with Chronic Diseases.</title>
        <authorList>
            <person name="Tisza M.J."/>
            <person name="Buck C.B."/>
        </authorList>
    </citation>
    <scope>NUCLEOTIDE SEQUENCE</scope>
    <source>
        <strain evidence="1">CtBM815</strain>
    </source>
</reference>
<sequence length="67" mass="7769">MERMAQTEMELNIYSPRLVQEHLRKILHHGILTNSLKQMERMILEAVVGKTIVSHITIQSTLTKTNI</sequence>
<dbReference type="EMBL" id="BK059109">
    <property type="protein sequence ID" value="DAE31472.1"/>
    <property type="molecule type" value="Genomic_DNA"/>
</dbReference>
<proteinExistence type="predicted"/>
<accession>A0A8S5RJA4</accession>
<organism evidence="1">
    <name type="scientific">virus sp. ctBM815</name>
    <dbReference type="NCBI Taxonomy" id="2825806"/>
    <lineage>
        <taxon>Viruses</taxon>
    </lineage>
</organism>